<comment type="caution">
    <text evidence="1">The sequence shown here is derived from an EMBL/GenBank/DDBJ whole genome shotgun (WGS) entry which is preliminary data.</text>
</comment>
<organism evidence="1 2">
    <name type="scientific">Elysia crispata</name>
    <name type="common">lettuce slug</name>
    <dbReference type="NCBI Taxonomy" id="231223"/>
    <lineage>
        <taxon>Eukaryota</taxon>
        <taxon>Metazoa</taxon>
        <taxon>Spiralia</taxon>
        <taxon>Lophotrochozoa</taxon>
        <taxon>Mollusca</taxon>
        <taxon>Gastropoda</taxon>
        <taxon>Heterobranchia</taxon>
        <taxon>Euthyneura</taxon>
        <taxon>Panpulmonata</taxon>
        <taxon>Sacoglossa</taxon>
        <taxon>Placobranchoidea</taxon>
        <taxon>Plakobranchidae</taxon>
        <taxon>Elysia</taxon>
    </lineage>
</organism>
<reference evidence="1" key="1">
    <citation type="journal article" date="2023" name="G3 (Bethesda)">
        <title>A reference genome for the long-term kleptoplast-retaining sea slug Elysia crispata morphotype clarki.</title>
        <authorList>
            <person name="Eastman K.E."/>
            <person name="Pendleton A.L."/>
            <person name="Shaikh M.A."/>
            <person name="Suttiyut T."/>
            <person name="Ogas R."/>
            <person name="Tomko P."/>
            <person name="Gavelis G."/>
            <person name="Widhalm J.R."/>
            <person name="Wisecaver J.H."/>
        </authorList>
    </citation>
    <scope>NUCLEOTIDE SEQUENCE</scope>
    <source>
        <strain evidence="1">ECLA1</strain>
    </source>
</reference>
<proteinExistence type="predicted"/>
<dbReference type="AlphaFoldDB" id="A0AAE0XW88"/>
<protein>
    <submittedName>
        <fullName evidence="1">Uncharacterized protein</fullName>
    </submittedName>
</protein>
<dbReference type="EMBL" id="JAWDGP010007419">
    <property type="protein sequence ID" value="KAK3719175.1"/>
    <property type="molecule type" value="Genomic_DNA"/>
</dbReference>
<keyword evidence="2" id="KW-1185">Reference proteome</keyword>
<sequence>MNDRYPSPRKLPGNLDRQKTGWFITEEGSGLEGKLYSGCFYWVLVMLADRIETLAYDAMYVVSCIYTLSLRVTPGQNLALVGSRNLLVTQTPLPP</sequence>
<name>A0AAE0XW88_9GAST</name>
<evidence type="ECO:0000313" key="2">
    <source>
        <dbReference type="Proteomes" id="UP001283361"/>
    </source>
</evidence>
<accession>A0AAE0XW88</accession>
<dbReference type="Proteomes" id="UP001283361">
    <property type="component" value="Unassembled WGS sequence"/>
</dbReference>
<gene>
    <name evidence="1" type="ORF">RRG08_009690</name>
</gene>
<evidence type="ECO:0000313" key="1">
    <source>
        <dbReference type="EMBL" id="KAK3719175.1"/>
    </source>
</evidence>